<dbReference type="FunFam" id="3.90.550.20:FF:000001">
    <property type="entry name" value="MIPC synthase subunit (SurA)"/>
    <property type="match status" value="1"/>
</dbReference>
<evidence type="ECO:0000313" key="10">
    <source>
        <dbReference type="EMBL" id="KAH3675665.1"/>
    </source>
</evidence>
<reference evidence="10" key="2">
    <citation type="submission" date="2021-01" db="EMBL/GenBank/DDBJ databases">
        <authorList>
            <person name="Schikora-Tamarit M.A."/>
        </authorList>
    </citation>
    <scope>NUCLEOTIDE SEQUENCE</scope>
    <source>
        <strain evidence="10">CBS6341</strain>
    </source>
</reference>
<dbReference type="OrthoDB" id="3647at2759"/>
<evidence type="ECO:0000256" key="6">
    <source>
        <dbReference type="ARBA" id="ARBA00023136"/>
    </source>
</evidence>
<dbReference type="InterPro" id="IPR051706">
    <property type="entry name" value="Glycosyltransferase_domain"/>
</dbReference>
<evidence type="ECO:0000313" key="11">
    <source>
        <dbReference type="Proteomes" id="UP000769528"/>
    </source>
</evidence>
<feature type="transmembrane region" description="Helical" evidence="9">
    <location>
        <begin position="171"/>
        <end position="190"/>
    </location>
</feature>
<dbReference type="GO" id="GO:0103064">
    <property type="term" value="F:inositol phosphorylceramide mannosyltransferase activity"/>
    <property type="evidence" value="ECO:0007669"/>
    <property type="project" value="UniProtKB-EC"/>
</dbReference>
<sequence>MTLLIDDSFDDELTDNDLNPTIEELTSRSQLVPKIIHQTYKTIDIPEKWIPSQQKCQELHPDYQYILWTDEMSRDFIAKEYPWFLNTFDGYKYNIERADVIRYFVLVHYGGIYIDLDVACERKLDPLLTFPAFARKTIPTGISNDVMGSAPQHPFFLKTIKSLQNYDFNYLVPYITIMYSTGPLFLSVIWKQYRRWKLIPSNEILKIMFPEDYKKHTGAFFSILPGSSWHLGDAKFIKSLGDHLILAVFGGFLIAGIILYLEYSLYRCLINGTYKYPLQKLGLIKTYRYEALNNLKIRKNSNADETFEMISRDA</sequence>
<evidence type="ECO:0000256" key="1">
    <source>
        <dbReference type="ARBA" id="ARBA00004141"/>
    </source>
</evidence>
<keyword evidence="4 9" id="KW-0812">Transmembrane</keyword>
<dbReference type="InterPro" id="IPR029044">
    <property type="entry name" value="Nucleotide-diphossugar_trans"/>
</dbReference>
<name>A0A9P8TEI2_9ASCO</name>
<evidence type="ECO:0000256" key="2">
    <source>
        <dbReference type="ARBA" id="ARBA00009003"/>
    </source>
</evidence>
<dbReference type="EMBL" id="JAEUBF010000734">
    <property type="protein sequence ID" value="KAH3675665.1"/>
    <property type="molecule type" value="Genomic_DNA"/>
</dbReference>
<dbReference type="EC" id="2.4.1.370" evidence="8"/>
<proteinExistence type="inferred from homology"/>
<dbReference type="GO" id="GO:0031501">
    <property type="term" value="C:mannosyltransferase complex"/>
    <property type="evidence" value="ECO:0007669"/>
    <property type="project" value="UniProtKB-ARBA"/>
</dbReference>
<keyword evidence="11" id="KW-1185">Reference proteome</keyword>
<organism evidence="10 11">
    <name type="scientific">Wickerhamomyces mucosus</name>
    <dbReference type="NCBI Taxonomy" id="1378264"/>
    <lineage>
        <taxon>Eukaryota</taxon>
        <taxon>Fungi</taxon>
        <taxon>Dikarya</taxon>
        <taxon>Ascomycota</taxon>
        <taxon>Saccharomycotina</taxon>
        <taxon>Saccharomycetes</taxon>
        <taxon>Phaffomycetales</taxon>
        <taxon>Wickerhamomycetaceae</taxon>
        <taxon>Wickerhamomyces</taxon>
    </lineage>
</organism>
<keyword evidence="6 9" id="KW-0472">Membrane</keyword>
<evidence type="ECO:0000256" key="5">
    <source>
        <dbReference type="ARBA" id="ARBA00022989"/>
    </source>
</evidence>
<reference evidence="10" key="1">
    <citation type="journal article" date="2021" name="Open Biol.">
        <title>Shared evolutionary footprints suggest mitochondrial oxidative damage underlies multiple complex I losses in fungi.</title>
        <authorList>
            <person name="Schikora-Tamarit M.A."/>
            <person name="Marcet-Houben M."/>
            <person name="Nosek J."/>
            <person name="Gabaldon T."/>
        </authorList>
    </citation>
    <scope>NUCLEOTIDE SEQUENCE</scope>
    <source>
        <strain evidence="10">CBS6341</strain>
    </source>
</reference>
<evidence type="ECO:0000256" key="4">
    <source>
        <dbReference type="ARBA" id="ARBA00022692"/>
    </source>
</evidence>
<dbReference type="GO" id="GO:0051999">
    <property type="term" value="P:mannosyl-inositol phosphorylceramide biosynthetic process"/>
    <property type="evidence" value="ECO:0007669"/>
    <property type="project" value="TreeGrafter"/>
</dbReference>
<dbReference type="InterPro" id="IPR007577">
    <property type="entry name" value="GlycoTrfase_DXD_sugar-bd_CS"/>
</dbReference>
<evidence type="ECO:0000256" key="8">
    <source>
        <dbReference type="ARBA" id="ARBA00066893"/>
    </source>
</evidence>
<dbReference type="GO" id="GO:0006676">
    <property type="term" value="P:mannosyl diphosphorylinositol ceramide metabolic process"/>
    <property type="evidence" value="ECO:0007669"/>
    <property type="project" value="UniProtKB-ARBA"/>
</dbReference>
<dbReference type="Gene3D" id="3.90.550.20">
    <property type="match status" value="1"/>
</dbReference>
<keyword evidence="5 9" id="KW-1133">Transmembrane helix</keyword>
<comment type="catalytic activity">
    <reaction evidence="7">
        <text>a 1D-myo-inositol-1-phospho-N-[(R)-2-hydroxy-very-long-chain fatty acyl]-(R)-4-hydroxysphingoid base + GDP-alpha-D-mannose = an alpha-D-mannosyl-(1&lt;-&gt;6)-1D-myo-inositol-1-phospho-N-[(R)-2-hydroxy-very-long-chain fatty acyl]-(R)-4-hydroxysphingoid base + GDP + H(+)</text>
        <dbReference type="Rhea" id="RHEA:64596"/>
        <dbReference type="ChEBI" id="CHEBI:15378"/>
        <dbReference type="ChEBI" id="CHEBI:57527"/>
        <dbReference type="ChEBI" id="CHEBI:58189"/>
        <dbReference type="ChEBI" id="CHEBI:155885"/>
        <dbReference type="ChEBI" id="CHEBI:155926"/>
        <dbReference type="EC" id="2.4.1.370"/>
    </reaction>
    <physiologicalReaction direction="left-to-right" evidence="7">
        <dbReference type="Rhea" id="RHEA:64597"/>
    </physiologicalReaction>
</comment>
<evidence type="ECO:0000256" key="7">
    <source>
        <dbReference type="ARBA" id="ARBA00052145"/>
    </source>
</evidence>
<evidence type="ECO:0000256" key="9">
    <source>
        <dbReference type="SAM" id="Phobius"/>
    </source>
</evidence>
<evidence type="ECO:0000256" key="3">
    <source>
        <dbReference type="ARBA" id="ARBA00022679"/>
    </source>
</evidence>
<dbReference type="SUPFAM" id="SSF53448">
    <property type="entry name" value="Nucleotide-diphospho-sugar transferases"/>
    <property type="match status" value="1"/>
</dbReference>
<dbReference type="Pfam" id="PF04488">
    <property type="entry name" value="Gly_transf_sug"/>
    <property type="match status" value="1"/>
</dbReference>
<dbReference type="PANTHER" id="PTHR32385:SF20">
    <property type="entry name" value="MANNOSYL PHOSPHORYLINOSITOL CERAMIDE SYNTHASE CSH1-RELATED"/>
    <property type="match status" value="1"/>
</dbReference>
<accession>A0A9P8TEI2</accession>
<dbReference type="PANTHER" id="PTHR32385">
    <property type="entry name" value="MANNOSYL PHOSPHORYLINOSITOL CERAMIDE SYNTHASE"/>
    <property type="match status" value="1"/>
</dbReference>
<comment type="similarity">
    <text evidence="2">Belongs to the glycosyltransferase 32 family.</text>
</comment>
<dbReference type="AlphaFoldDB" id="A0A9P8TEI2"/>
<dbReference type="Proteomes" id="UP000769528">
    <property type="component" value="Unassembled WGS sequence"/>
</dbReference>
<feature type="transmembrane region" description="Helical" evidence="9">
    <location>
        <begin position="244"/>
        <end position="261"/>
    </location>
</feature>
<gene>
    <name evidence="10" type="ORF">WICMUC_002582</name>
</gene>
<comment type="subcellular location">
    <subcellularLocation>
        <location evidence="1">Membrane</location>
        <topology evidence="1">Multi-pass membrane protein</topology>
    </subcellularLocation>
</comment>
<keyword evidence="3" id="KW-0808">Transferase</keyword>
<dbReference type="GO" id="GO:0016020">
    <property type="term" value="C:membrane"/>
    <property type="evidence" value="ECO:0007669"/>
    <property type="project" value="UniProtKB-SubCell"/>
</dbReference>
<protein>
    <recommendedName>
        <fullName evidence="8">inositol phosphorylceramide mannosyltransferase</fullName>
        <ecNumber evidence="8">2.4.1.370</ecNumber>
    </recommendedName>
</protein>
<comment type="caution">
    <text evidence="10">The sequence shown here is derived from an EMBL/GenBank/DDBJ whole genome shotgun (WGS) entry which is preliminary data.</text>
</comment>